<feature type="compositionally biased region" description="Low complexity" evidence="1">
    <location>
        <begin position="150"/>
        <end position="161"/>
    </location>
</feature>
<organism evidence="2 3">
    <name type="scientific">Rotaria magnacalcarata</name>
    <dbReference type="NCBI Taxonomy" id="392030"/>
    <lineage>
        <taxon>Eukaryota</taxon>
        <taxon>Metazoa</taxon>
        <taxon>Spiralia</taxon>
        <taxon>Gnathifera</taxon>
        <taxon>Rotifera</taxon>
        <taxon>Eurotatoria</taxon>
        <taxon>Bdelloidea</taxon>
        <taxon>Philodinida</taxon>
        <taxon>Philodinidae</taxon>
        <taxon>Rotaria</taxon>
    </lineage>
</organism>
<dbReference type="EMBL" id="CAJNRF010012171">
    <property type="protein sequence ID" value="CAF2138139.1"/>
    <property type="molecule type" value="Genomic_DNA"/>
</dbReference>
<dbReference type="AlphaFoldDB" id="A0A816WT06"/>
<gene>
    <name evidence="2" type="ORF">WKI299_LOCUS27767</name>
</gene>
<name>A0A816WT06_9BILA</name>
<protein>
    <submittedName>
        <fullName evidence="2">Uncharacterized protein</fullName>
    </submittedName>
</protein>
<comment type="caution">
    <text evidence="2">The sequence shown here is derived from an EMBL/GenBank/DDBJ whole genome shotgun (WGS) entry which is preliminary data.</text>
</comment>
<sequence length="187" mass="21696">MSREKCRKKNIERIKWRNRVKEPNLISDDGLVLEKSRIIFLSRCKRQRKLYGSSCENLLNITGRDPADYARNVLRRLFTSTELRESVLPSRHAHLFRKKTLDEEKFTLLNKAIRSQYCISKNFYPNFYSTIIQKTLSDCIYNEGTRRQSKQSMTQQQSSIQDGKAISRVTTGSKILTPTTSPSALNG</sequence>
<reference evidence="2" key="1">
    <citation type="submission" date="2021-02" db="EMBL/GenBank/DDBJ databases">
        <authorList>
            <person name="Nowell W R."/>
        </authorList>
    </citation>
    <scope>NUCLEOTIDE SEQUENCE</scope>
</reference>
<feature type="compositionally biased region" description="Polar residues" evidence="1">
    <location>
        <begin position="168"/>
        <end position="187"/>
    </location>
</feature>
<dbReference type="Proteomes" id="UP000663856">
    <property type="component" value="Unassembled WGS sequence"/>
</dbReference>
<evidence type="ECO:0000313" key="2">
    <source>
        <dbReference type="EMBL" id="CAF2138139.1"/>
    </source>
</evidence>
<accession>A0A816WT06</accession>
<evidence type="ECO:0000313" key="3">
    <source>
        <dbReference type="Proteomes" id="UP000663856"/>
    </source>
</evidence>
<proteinExistence type="predicted"/>
<feature type="region of interest" description="Disordered" evidence="1">
    <location>
        <begin position="146"/>
        <end position="187"/>
    </location>
</feature>
<evidence type="ECO:0000256" key="1">
    <source>
        <dbReference type="SAM" id="MobiDB-lite"/>
    </source>
</evidence>